<accession>A0A4U0WME9</accession>
<feature type="region of interest" description="Disordered" evidence="1">
    <location>
        <begin position="456"/>
        <end position="781"/>
    </location>
</feature>
<feature type="compositionally biased region" description="Polar residues" evidence="1">
    <location>
        <begin position="881"/>
        <end position="892"/>
    </location>
</feature>
<evidence type="ECO:0000256" key="1">
    <source>
        <dbReference type="SAM" id="MobiDB-lite"/>
    </source>
</evidence>
<dbReference type="Proteomes" id="UP000309340">
    <property type="component" value="Unassembled WGS sequence"/>
</dbReference>
<feature type="region of interest" description="Disordered" evidence="1">
    <location>
        <begin position="144"/>
        <end position="336"/>
    </location>
</feature>
<feature type="compositionally biased region" description="Polar residues" evidence="1">
    <location>
        <begin position="239"/>
        <end position="257"/>
    </location>
</feature>
<feature type="region of interest" description="Disordered" evidence="1">
    <location>
        <begin position="846"/>
        <end position="947"/>
    </location>
</feature>
<feature type="compositionally biased region" description="Polar residues" evidence="1">
    <location>
        <begin position="962"/>
        <end position="973"/>
    </location>
</feature>
<feature type="compositionally biased region" description="Basic and acidic residues" evidence="1">
    <location>
        <begin position="595"/>
        <end position="606"/>
    </location>
</feature>
<feature type="compositionally biased region" description="Low complexity" evidence="1">
    <location>
        <begin position="200"/>
        <end position="224"/>
    </location>
</feature>
<feature type="compositionally biased region" description="Polar residues" evidence="1">
    <location>
        <begin position="850"/>
        <end position="859"/>
    </location>
</feature>
<dbReference type="OrthoDB" id="74412at2759"/>
<proteinExistence type="predicted"/>
<protein>
    <recommendedName>
        <fullName evidence="4">ADF-H domain-containing protein</fullName>
    </recommendedName>
</protein>
<feature type="compositionally biased region" description="Polar residues" evidence="1">
    <location>
        <begin position="926"/>
        <end position="940"/>
    </location>
</feature>
<organism evidence="2 3">
    <name type="scientific">Friedmanniomyces simplex</name>
    <dbReference type="NCBI Taxonomy" id="329884"/>
    <lineage>
        <taxon>Eukaryota</taxon>
        <taxon>Fungi</taxon>
        <taxon>Dikarya</taxon>
        <taxon>Ascomycota</taxon>
        <taxon>Pezizomycotina</taxon>
        <taxon>Dothideomycetes</taxon>
        <taxon>Dothideomycetidae</taxon>
        <taxon>Mycosphaerellales</taxon>
        <taxon>Teratosphaeriaceae</taxon>
        <taxon>Friedmanniomyces</taxon>
    </lineage>
</organism>
<gene>
    <name evidence="2" type="ORF">B0A55_11592</name>
</gene>
<feature type="compositionally biased region" description="Polar residues" evidence="1">
    <location>
        <begin position="712"/>
        <end position="721"/>
    </location>
</feature>
<dbReference type="Gene3D" id="3.40.20.10">
    <property type="entry name" value="Severin"/>
    <property type="match status" value="1"/>
</dbReference>
<name>A0A4U0WME9_9PEZI</name>
<sequence>MSLNGLDTPDVREAYQRTITEAGGWFLLRYTSRDSVQLLGQGKGGVHEARTAIAKYEEASPLYGLLIYRRRKVLIKFIPEGTSRLLQARTAVHFQDVMERYSPYETMLEITTAESLNDTSLAASFPLHTASPATSSNRLHEISEDGEDHGVASKRPTASHSYSAAGAMFGTQRYKTEKRVDQLMTGDRARRPTPSIQVTSDSPGQSPHPSQQPSPLTSPLVSPQKTSLSQFLVRDESGQRSITSLGSQPSVSSTTDYAGSDVSRKSAESAATTSEPSEATQVKPMRETSQPSFMERPLDSLSHTAERLNSGVSQRSVESPSMAETPSISESVNRKIDDEPYDFSRFDIKPKVKLGPRPVATGERTKRQVASIAAIPANFRPVQKKSEPSRQQPYAPVSAPSPLAMPVLPRPPPIPDTPEYNPRPVSRGSVKSLPSHKSTTMTPDKIRLMKAVELRKKQLRKSNPQPTTFVPPKDEDAPAVPAIPKQLEVLRTEEPRRVHEKDTEPEAYIEVAQHTASKKPDSGIEMNYEDPEKRRSGQQQHVEEPRPPSADEATLAQLQPAPPQPDKPSRQTFEPTVSMEMLEDTPTTTGARIDYALERRQPDLRLPEGFASQSQTEEVRTLQAEVSPISPDNAMTSSGTLEPPSMGSDKSPSVRSINIRRSSSNLLEKFEASSDRASPPPMPAMPPAHARSQSVVTPPLGGADTMHGLRRNMSNGLTKRIQTLAEVDSEEPSPGAPPRAPSPESLSAATWRERKSSVRSPPRSRTNSYKAAARNSGRLSGWGAQQTNVLQQAESGPVWNVQHDPTTNRDSVSVTARIVRPHATAGADDTAAADGQFQQPQLMINHKRASATQQSSSLNKALPPLNTDSYHPKSDAPSLAPSPTMTRASTDMRTLHSANRKSLGRYKQAMSPMTPSAEDFPAPPMQKTNSTTSVASSNDENAGAGSRTSRFFKRMSNLGGAQQSLAGSSNAASTVDVGRTASVPHDRSDMPPSVVVGDLNVQFPDSLLWKRRIVEIDDAGYLLFSIPQALDVQKGAIKRFHLSEFRTPCTPDLDRQELPHSVMLDSADGGTTLQAACEDAMTSRQVLFVLKSYWKAWGGVGGGGGF</sequence>
<comment type="caution">
    <text evidence="2">The sequence shown here is derived from an EMBL/GenBank/DDBJ whole genome shotgun (WGS) entry which is preliminary data.</text>
</comment>
<feature type="region of interest" description="Disordered" evidence="1">
    <location>
        <begin position="962"/>
        <end position="989"/>
    </location>
</feature>
<dbReference type="SUPFAM" id="SSF55753">
    <property type="entry name" value="Actin depolymerizing proteins"/>
    <property type="match status" value="1"/>
</dbReference>
<feature type="compositionally biased region" description="Low complexity" evidence="1">
    <location>
        <begin position="758"/>
        <end position="768"/>
    </location>
</feature>
<feature type="compositionally biased region" description="Basic and acidic residues" evidence="1">
    <location>
        <begin position="488"/>
        <end position="504"/>
    </location>
</feature>
<dbReference type="EMBL" id="NAJQ01000867">
    <property type="protein sequence ID" value="TKA64141.1"/>
    <property type="molecule type" value="Genomic_DNA"/>
</dbReference>
<dbReference type="STRING" id="329884.A0A4U0WME9"/>
<feature type="compositionally biased region" description="Low complexity" evidence="1">
    <location>
        <begin position="268"/>
        <end position="280"/>
    </location>
</feature>
<evidence type="ECO:0008006" key="4">
    <source>
        <dbReference type="Google" id="ProtNLM"/>
    </source>
</evidence>
<feature type="compositionally biased region" description="Low complexity" evidence="1">
    <location>
        <begin position="651"/>
        <end position="665"/>
    </location>
</feature>
<reference evidence="2 3" key="1">
    <citation type="submission" date="2017-03" db="EMBL/GenBank/DDBJ databases">
        <title>Genomes of endolithic fungi from Antarctica.</title>
        <authorList>
            <person name="Coleine C."/>
            <person name="Masonjones S."/>
            <person name="Stajich J.E."/>
        </authorList>
    </citation>
    <scope>NUCLEOTIDE SEQUENCE [LARGE SCALE GENOMIC DNA]</scope>
    <source>
        <strain evidence="2 3">CCFEE 5184</strain>
    </source>
</reference>
<evidence type="ECO:0000313" key="2">
    <source>
        <dbReference type="EMBL" id="TKA64141.1"/>
    </source>
</evidence>
<feature type="compositionally biased region" description="Basic and acidic residues" evidence="1">
    <location>
        <begin position="530"/>
        <end position="546"/>
    </location>
</feature>
<feature type="compositionally biased region" description="Polar residues" evidence="1">
    <location>
        <begin position="310"/>
        <end position="331"/>
    </location>
</feature>
<feature type="region of interest" description="Disordered" evidence="1">
    <location>
        <begin position="380"/>
        <end position="440"/>
    </location>
</feature>
<dbReference type="AlphaFoldDB" id="A0A4U0WME9"/>
<dbReference type="InterPro" id="IPR029006">
    <property type="entry name" value="ADF-H/Gelsolin-like_dom_sf"/>
</dbReference>
<evidence type="ECO:0000313" key="3">
    <source>
        <dbReference type="Proteomes" id="UP000309340"/>
    </source>
</evidence>
<keyword evidence="3" id="KW-1185">Reference proteome</keyword>